<organism evidence="1 2">
    <name type="scientific">Streptomyces fragilis</name>
    <dbReference type="NCBI Taxonomy" id="67301"/>
    <lineage>
        <taxon>Bacteria</taxon>
        <taxon>Bacillati</taxon>
        <taxon>Actinomycetota</taxon>
        <taxon>Actinomycetes</taxon>
        <taxon>Kitasatosporales</taxon>
        <taxon>Streptomycetaceae</taxon>
        <taxon>Streptomyces</taxon>
    </lineage>
</organism>
<name>A0ABV2YGG1_9ACTN</name>
<dbReference type="Proteomes" id="UP001550850">
    <property type="component" value="Unassembled WGS sequence"/>
</dbReference>
<evidence type="ECO:0000313" key="1">
    <source>
        <dbReference type="EMBL" id="MEU3554817.1"/>
    </source>
</evidence>
<sequence length="117" mass="12520">MALAVSVGSAGSAQAAEIEYWPGKDATVGSCKGWLNKRASDGYVQAVAQSWGDDCAYWLERKRLGTGGYDWTRVSDYVVIHVAQSKTGFHWNGTDAGSRVCVSQNHTDTTVCGAGAW</sequence>
<accession>A0ABV2YGG1</accession>
<evidence type="ECO:0000313" key="2">
    <source>
        <dbReference type="Proteomes" id="UP001550850"/>
    </source>
</evidence>
<gene>
    <name evidence="1" type="ORF">AB0E65_11450</name>
</gene>
<dbReference type="EMBL" id="JBEZUR010000013">
    <property type="protein sequence ID" value="MEU3554817.1"/>
    <property type="molecule type" value="Genomic_DNA"/>
</dbReference>
<comment type="caution">
    <text evidence="1">The sequence shown here is derived from an EMBL/GenBank/DDBJ whole genome shotgun (WGS) entry which is preliminary data.</text>
</comment>
<evidence type="ECO:0008006" key="3">
    <source>
        <dbReference type="Google" id="ProtNLM"/>
    </source>
</evidence>
<keyword evidence="2" id="KW-1185">Reference proteome</keyword>
<proteinExistence type="predicted"/>
<protein>
    <recommendedName>
        <fullName evidence="3">Secreted protein</fullName>
    </recommendedName>
</protein>
<reference evidence="1 2" key="1">
    <citation type="submission" date="2024-06" db="EMBL/GenBank/DDBJ databases">
        <title>The Natural Products Discovery Center: Release of the First 8490 Sequenced Strains for Exploring Actinobacteria Biosynthetic Diversity.</title>
        <authorList>
            <person name="Kalkreuter E."/>
            <person name="Kautsar S.A."/>
            <person name="Yang D."/>
            <person name="Bader C.D."/>
            <person name="Teijaro C.N."/>
            <person name="Fluegel L."/>
            <person name="Davis C.M."/>
            <person name="Simpson J.R."/>
            <person name="Lauterbach L."/>
            <person name="Steele A.D."/>
            <person name="Gui C."/>
            <person name="Meng S."/>
            <person name="Li G."/>
            <person name="Viehrig K."/>
            <person name="Ye F."/>
            <person name="Su P."/>
            <person name="Kiefer A.F."/>
            <person name="Nichols A."/>
            <person name="Cepeda A.J."/>
            <person name="Yan W."/>
            <person name="Fan B."/>
            <person name="Jiang Y."/>
            <person name="Adhikari A."/>
            <person name="Zheng C.-J."/>
            <person name="Schuster L."/>
            <person name="Cowan T.M."/>
            <person name="Smanski M.J."/>
            <person name="Chevrette M.G."/>
            <person name="De Carvalho L.P.S."/>
            <person name="Shen B."/>
        </authorList>
    </citation>
    <scope>NUCLEOTIDE SEQUENCE [LARGE SCALE GENOMIC DNA]</scope>
    <source>
        <strain evidence="1 2">NPDC038104</strain>
    </source>
</reference>
<dbReference type="RefSeq" id="WP_159105546.1">
    <property type="nucleotide sequence ID" value="NZ_BEVZ01000002.1"/>
</dbReference>